<reference evidence="2" key="2">
    <citation type="journal article" date="2023" name="Front. Microbiol.">
        <title>Ralstonia chuxiongensis sp. nov., Ralstonia mojiangensis sp. nov., and Ralstonia soli sp. nov., isolated from tobacco fields, are three novel species in the family Burkholderiaceae.</title>
        <authorList>
            <person name="Lu C.H."/>
            <person name="Zhang Y.Y."/>
            <person name="Jiang N."/>
            <person name="Chen W."/>
            <person name="Shao X."/>
            <person name="Zhao Z.M."/>
            <person name="Lu W.L."/>
            <person name="Hu X."/>
            <person name="Xi Y.X."/>
            <person name="Zou S.Y."/>
            <person name="Wei Q.J."/>
            <person name="Lin Z.L."/>
            <person name="Gong L."/>
            <person name="Gai X.T."/>
            <person name="Zhang L.Q."/>
            <person name="Li J.Y."/>
            <person name="Jin Y."/>
            <person name="Xia Z.Y."/>
        </authorList>
    </citation>
    <scope>NUCLEOTIDE SEQUENCE</scope>
    <source>
        <strain evidence="2">21MJYT02-11</strain>
    </source>
</reference>
<name>A0ABT1AJY0_9RALS</name>
<dbReference type="InterPro" id="IPR002711">
    <property type="entry name" value="HNH"/>
</dbReference>
<dbReference type="RefSeq" id="WP_252679569.1">
    <property type="nucleotide sequence ID" value="NZ_JAMXHT010000003.1"/>
</dbReference>
<dbReference type="CDD" id="cd00085">
    <property type="entry name" value="HNHc"/>
    <property type="match status" value="1"/>
</dbReference>
<keyword evidence="2" id="KW-0378">Hydrolase</keyword>
<dbReference type="Gene3D" id="1.10.30.50">
    <property type="match status" value="1"/>
</dbReference>
<protein>
    <submittedName>
        <fullName evidence="2">HNH endonuclease</fullName>
    </submittedName>
</protein>
<keyword evidence="2" id="KW-0255">Endonuclease</keyword>
<dbReference type="Pfam" id="PF01844">
    <property type="entry name" value="HNH"/>
    <property type="match status" value="1"/>
</dbReference>
<dbReference type="EMBL" id="JAMXHT010000003">
    <property type="protein sequence ID" value="MCO5398417.1"/>
    <property type="molecule type" value="Genomic_DNA"/>
</dbReference>
<accession>A0ABT1AJY0</accession>
<keyword evidence="2" id="KW-0540">Nuclease</keyword>
<organism evidence="2 3">
    <name type="scientific">Ralstonia soli</name>
    <dbReference type="NCBI Taxonomy" id="2953896"/>
    <lineage>
        <taxon>Bacteria</taxon>
        <taxon>Pseudomonadati</taxon>
        <taxon>Pseudomonadota</taxon>
        <taxon>Betaproteobacteria</taxon>
        <taxon>Burkholderiales</taxon>
        <taxon>Burkholderiaceae</taxon>
        <taxon>Ralstonia</taxon>
    </lineage>
</organism>
<gene>
    <name evidence="2" type="ORF">NG900_09435</name>
</gene>
<proteinExistence type="predicted"/>
<evidence type="ECO:0000259" key="1">
    <source>
        <dbReference type="SMART" id="SM00507"/>
    </source>
</evidence>
<sequence>MAEKKQKQKSTPEMIEVGYEISRQVYEGMLPANKASQLFMSRLNLAPNQVRTANGYWQCYLYLLTRRLIQNTISEEGWMYNLERISALGPVPLTTALYTLNDHVEYIKKKNPSYRVPERVHGFFLAKLSEIDAGIAESIDLDLQVGKALLATEDERKRAITLMPRIPEKMTVTTTVYRRNPYVIAQVLCRSKGKCEGCRKPAPFFRPNGSAYLEVHHIQRLADGGLDTEENALALCPNCHRERHFGAAYSIENSEPE</sequence>
<comment type="caution">
    <text evidence="2">The sequence shown here is derived from an EMBL/GenBank/DDBJ whole genome shotgun (WGS) entry which is preliminary data.</text>
</comment>
<evidence type="ECO:0000313" key="3">
    <source>
        <dbReference type="Proteomes" id="UP001162811"/>
    </source>
</evidence>
<dbReference type="InterPro" id="IPR003615">
    <property type="entry name" value="HNH_nuc"/>
</dbReference>
<dbReference type="SMART" id="SM00507">
    <property type="entry name" value="HNHc"/>
    <property type="match status" value="1"/>
</dbReference>
<dbReference type="GO" id="GO:0004519">
    <property type="term" value="F:endonuclease activity"/>
    <property type="evidence" value="ECO:0007669"/>
    <property type="project" value="UniProtKB-KW"/>
</dbReference>
<dbReference type="Proteomes" id="UP001162811">
    <property type="component" value="Unassembled WGS sequence"/>
</dbReference>
<feature type="domain" description="HNH nuclease" evidence="1">
    <location>
        <begin position="184"/>
        <end position="241"/>
    </location>
</feature>
<reference evidence="2" key="1">
    <citation type="submission" date="2022-06" db="EMBL/GenBank/DDBJ databases">
        <authorList>
            <person name="Lu C.-H."/>
        </authorList>
    </citation>
    <scope>NUCLEOTIDE SEQUENCE</scope>
    <source>
        <strain evidence="2">21MJYT02-11</strain>
    </source>
</reference>
<evidence type="ECO:0000313" key="2">
    <source>
        <dbReference type="EMBL" id="MCO5398417.1"/>
    </source>
</evidence>
<keyword evidence="3" id="KW-1185">Reference proteome</keyword>